<dbReference type="PROSITE" id="PS51900">
    <property type="entry name" value="CB"/>
    <property type="match status" value="1"/>
</dbReference>
<evidence type="ECO:0000313" key="8">
    <source>
        <dbReference type="Proteomes" id="UP000480039"/>
    </source>
</evidence>
<evidence type="ECO:0000313" key="7">
    <source>
        <dbReference type="EMBL" id="NFJ08685.1"/>
    </source>
</evidence>
<gene>
    <name evidence="7" type="ORF">FC871_09400</name>
</gene>
<dbReference type="CDD" id="cd01189">
    <property type="entry name" value="INT_ICEBs1_C_like"/>
    <property type="match status" value="1"/>
</dbReference>
<evidence type="ECO:0000256" key="3">
    <source>
        <dbReference type="ARBA" id="ARBA00023172"/>
    </source>
</evidence>
<name>A0A846JFB1_CLOBO</name>
<dbReference type="AlphaFoldDB" id="A0A846JFB1"/>
<dbReference type="SUPFAM" id="SSF56349">
    <property type="entry name" value="DNA breaking-rejoining enzymes"/>
    <property type="match status" value="1"/>
</dbReference>
<dbReference type="InterPro" id="IPR028259">
    <property type="entry name" value="AP2-like_int_N"/>
</dbReference>
<dbReference type="GO" id="GO:0003677">
    <property type="term" value="F:DNA binding"/>
    <property type="evidence" value="ECO:0007669"/>
    <property type="project" value="UniProtKB-UniRule"/>
</dbReference>
<dbReference type="Proteomes" id="UP000480039">
    <property type="component" value="Unassembled WGS sequence"/>
</dbReference>
<evidence type="ECO:0000256" key="4">
    <source>
        <dbReference type="PROSITE-ProRule" id="PRU01248"/>
    </source>
</evidence>
<feature type="domain" description="Core-binding (CB)" evidence="6">
    <location>
        <begin position="66"/>
        <end position="146"/>
    </location>
</feature>
<organism evidence="7 8">
    <name type="scientific">Clostridium botulinum</name>
    <dbReference type="NCBI Taxonomy" id="1491"/>
    <lineage>
        <taxon>Bacteria</taxon>
        <taxon>Bacillati</taxon>
        <taxon>Bacillota</taxon>
        <taxon>Clostridia</taxon>
        <taxon>Eubacteriales</taxon>
        <taxon>Clostridiaceae</taxon>
        <taxon>Clostridium</taxon>
    </lineage>
</organism>
<dbReference type="PANTHER" id="PTHR30349:SF64">
    <property type="entry name" value="PROPHAGE INTEGRASE INTD-RELATED"/>
    <property type="match status" value="1"/>
</dbReference>
<dbReference type="InterPro" id="IPR010998">
    <property type="entry name" value="Integrase_recombinase_N"/>
</dbReference>
<feature type="domain" description="Tyr recombinase" evidence="5">
    <location>
        <begin position="169"/>
        <end position="351"/>
    </location>
</feature>
<dbReference type="PANTHER" id="PTHR30349">
    <property type="entry name" value="PHAGE INTEGRASE-RELATED"/>
    <property type="match status" value="1"/>
</dbReference>
<dbReference type="EMBL" id="SWQE01000004">
    <property type="protein sequence ID" value="NFJ08685.1"/>
    <property type="molecule type" value="Genomic_DNA"/>
</dbReference>
<sequence length="357" mass="40804">MDYNITYRKKDKGIQVIISYKVNGKWKQKSKQGFKKKNDAKRAADKLLDDLKCNIENSLNTDYGNITFKDFTIMFLEHEILYKEPGTIRSYRFALNRFKELNDLELTKINTMQIQTCVDNMIKTGLASSTTKLYVSKLNTIFSNAIKPYNLIAKNPVDGIKILKSKKQEKIKALDKAKLKDLLGKITYKKYYIASLIAATCGLRIGEVLGLTWADIDEINSTLTVNKQWKKLKSGNWGFGSVKSKNSNRVVPISPNTLKELKNFKKNFVTDIHNRIIVCADSINLSRGLRDCYKRNGYNISIHDLRHTYATMLIGNGVDFKTAAKLLGHTIEMTMKTYAHVNDDMINKATNLIEKIF</sequence>
<keyword evidence="2 4" id="KW-0238">DNA-binding</keyword>
<proteinExistence type="inferred from homology"/>
<dbReference type="InterPro" id="IPR044068">
    <property type="entry name" value="CB"/>
</dbReference>
<dbReference type="Gene3D" id="1.10.150.130">
    <property type="match status" value="1"/>
</dbReference>
<protein>
    <submittedName>
        <fullName evidence="7">Site-specific integrase</fullName>
    </submittedName>
</protein>
<evidence type="ECO:0000256" key="1">
    <source>
        <dbReference type="ARBA" id="ARBA00008857"/>
    </source>
</evidence>
<dbReference type="InterPro" id="IPR002104">
    <property type="entry name" value="Integrase_catalytic"/>
</dbReference>
<dbReference type="InterPro" id="IPR013762">
    <property type="entry name" value="Integrase-like_cat_sf"/>
</dbReference>
<keyword evidence="3" id="KW-0233">DNA recombination</keyword>
<reference evidence="7 8" key="1">
    <citation type="submission" date="2019-04" db="EMBL/GenBank/DDBJ databases">
        <title>Genome sequencing of Clostridium botulinum Groups I-IV and Clostridium butyricum.</title>
        <authorList>
            <person name="Brunt J."/>
            <person name="Van Vliet A.H.M."/>
            <person name="Stringer S.C."/>
            <person name="Carter A.T."/>
            <person name="Peck M.W."/>
        </authorList>
    </citation>
    <scope>NUCLEOTIDE SEQUENCE [LARGE SCALE GENOMIC DNA]</scope>
    <source>
        <strain evidence="7 8">Colworth BL30</strain>
    </source>
</reference>
<dbReference type="PROSITE" id="PS51898">
    <property type="entry name" value="TYR_RECOMBINASE"/>
    <property type="match status" value="1"/>
</dbReference>
<accession>A0A846JFB1</accession>
<comment type="similarity">
    <text evidence="1">Belongs to the 'phage' integrase family.</text>
</comment>
<dbReference type="InterPro" id="IPR011010">
    <property type="entry name" value="DNA_brk_join_enz"/>
</dbReference>
<dbReference type="Gene3D" id="1.10.443.10">
    <property type="entry name" value="Intergrase catalytic core"/>
    <property type="match status" value="1"/>
</dbReference>
<dbReference type="GO" id="GO:0015074">
    <property type="term" value="P:DNA integration"/>
    <property type="evidence" value="ECO:0007669"/>
    <property type="project" value="InterPro"/>
</dbReference>
<dbReference type="Pfam" id="PF00589">
    <property type="entry name" value="Phage_integrase"/>
    <property type="match status" value="1"/>
</dbReference>
<evidence type="ECO:0000259" key="6">
    <source>
        <dbReference type="PROSITE" id="PS51900"/>
    </source>
</evidence>
<comment type="caution">
    <text evidence="7">The sequence shown here is derived from an EMBL/GenBank/DDBJ whole genome shotgun (WGS) entry which is preliminary data.</text>
</comment>
<evidence type="ECO:0000256" key="2">
    <source>
        <dbReference type="ARBA" id="ARBA00023125"/>
    </source>
</evidence>
<evidence type="ECO:0000259" key="5">
    <source>
        <dbReference type="PROSITE" id="PS51898"/>
    </source>
</evidence>
<dbReference type="GO" id="GO:0006310">
    <property type="term" value="P:DNA recombination"/>
    <property type="evidence" value="ECO:0007669"/>
    <property type="project" value="UniProtKB-KW"/>
</dbReference>
<dbReference type="InterPro" id="IPR050090">
    <property type="entry name" value="Tyrosine_recombinase_XerCD"/>
</dbReference>
<dbReference type="Pfam" id="PF14657">
    <property type="entry name" value="Arm-DNA-bind_4"/>
    <property type="match status" value="1"/>
</dbReference>